<evidence type="ECO:0000256" key="5">
    <source>
        <dbReference type="SAM" id="Phobius"/>
    </source>
</evidence>
<dbReference type="EMBL" id="ABYW01000002">
    <property type="protein sequence ID" value="EEE41397.1"/>
    <property type="molecule type" value="Genomic_DNA"/>
</dbReference>
<name>B9AD57_METSM</name>
<dbReference type="PANTHER" id="PTHR43077:SF10">
    <property type="entry name" value="TRANSPORT PERMEASE PROTEIN"/>
    <property type="match status" value="1"/>
</dbReference>
<feature type="transmembrane region" description="Helical" evidence="5">
    <location>
        <begin position="328"/>
        <end position="348"/>
    </location>
</feature>
<dbReference type="PATRIC" id="fig|483214.13.peg.268"/>
<feature type="domain" description="ABC-2 type transporter transmembrane" evidence="6">
    <location>
        <begin position="29"/>
        <end position="401"/>
    </location>
</feature>
<dbReference type="Gene3D" id="3.40.1710.10">
    <property type="entry name" value="abc type-2 transporter like domain"/>
    <property type="match status" value="1"/>
</dbReference>
<feature type="transmembrane region" description="Helical" evidence="5">
    <location>
        <begin position="270"/>
        <end position="292"/>
    </location>
</feature>
<feature type="transmembrane region" description="Helical" evidence="5">
    <location>
        <begin position="377"/>
        <end position="403"/>
    </location>
</feature>
<dbReference type="InterPro" id="IPR051328">
    <property type="entry name" value="T7SS_ABC-Transporter"/>
</dbReference>
<evidence type="ECO:0000313" key="7">
    <source>
        <dbReference type="EMBL" id="EEE41397.1"/>
    </source>
</evidence>
<dbReference type="HOGENOM" id="CLU_616258_0_0_2"/>
<reference evidence="7 8" key="1">
    <citation type="submission" date="2008-10" db="EMBL/GenBank/DDBJ databases">
        <authorList>
            <person name="Fulton L."/>
            <person name="Clifton S."/>
            <person name="Fulton B."/>
            <person name="Xu J."/>
            <person name="Minx P."/>
            <person name="Pepin K.H."/>
            <person name="Johnson M."/>
            <person name="Bhonagiri V."/>
            <person name="Nash W.E."/>
            <person name="Mardis E.R."/>
            <person name="Wilson R.K."/>
        </authorList>
    </citation>
    <scope>NUCLEOTIDE SEQUENCE [LARGE SCALE GENOMIC DNA]</scope>
    <source>
        <strain evidence="7 8">DSM 2375</strain>
    </source>
</reference>
<dbReference type="GO" id="GO:0140359">
    <property type="term" value="F:ABC-type transporter activity"/>
    <property type="evidence" value="ECO:0007669"/>
    <property type="project" value="InterPro"/>
</dbReference>
<keyword evidence="4 5" id="KW-0472">Membrane</keyword>
<protein>
    <submittedName>
        <fullName evidence="7">YhgE/Pip domain protein</fullName>
    </submittedName>
</protein>
<evidence type="ECO:0000259" key="6">
    <source>
        <dbReference type="Pfam" id="PF12698"/>
    </source>
</evidence>
<organism evidence="7 8">
    <name type="scientific">Methanobrevibacter smithii DSM 2375</name>
    <dbReference type="NCBI Taxonomy" id="483214"/>
    <lineage>
        <taxon>Archaea</taxon>
        <taxon>Methanobacteriati</taxon>
        <taxon>Methanobacteriota</taxon>
        <taxon>Methanomada group</taxon>
        <taxon>Methanobacteria</taxon>
        <taxon>Methanobacteriales</taxon>
        <taxon>Methanobacteriaceae</taxon>
        <taxon>Methanobrevibacter</taxon>
    </lineage>
</organism>
<dbReference type="InterPro" id="IPR013525">
    <property type="entry name" value="ABC2_TM"/>
</dbReference>
<comment type="subcellular location">
    <subcellularLocation>
        <location evidence="1">Membrane</location>
        <topology evidence="1">Multi-pass membrane protein</topology>
    </subcellularLocation>
</comment>
<sequence length="424" mass="47175">MELMSIDKIFHIMKKDSKAIFKNPAVVITIIAIIILPSLYALLNIDACWDPYGNTDNLDFAVVNNDQNATYNNASYNFGDKVIDKLEDNDDFAWDFVDEDDARDGVENGTYYAAIIIPENFSSNLLSINDQNPKQAQLTYLINEKTNPVASRMSNNAVNQIQSKINDEVIQTVNGVAFNQLSVMGQTTPQSSLSQLSYMNSSGVDNYFYSPTEVTKEKINPVDNYGSEVSPFYIVLSIWVGCVISVALIKARYLGESLYKPLELYFGRMGLFLVIGLLQSTVTLIGAFWLGIEVSDPGLFIGCVYLITIAFMVLIYSLLSLFGNGGKALAIIMLVLQISTTNGIYPVYVMNDFFQALNPYLPMTYAIGLLRNALLGVYWPTFFTGVYAMIAMIIATLLVTIIIKEKFDNVANKFEQALKDSGLF</sequence>
<evidence type="ECO:0000313" key="8">
    <source>
        <dbReference type="Proteomes" id="UP000003489"/>
    </source>
</evidence>
<keyword evidence="3 5" id="KW-1133">Transmembrane helix</keyword>
<gene>
    <name evidence="7" type="ORF">METSMIALI_00280</name>
</gene>
<accession>B9AD57</accession>
<evidence type="ECO:0000256" key="4">
    <source>
        <dbReference type="ARBA" id="ARBA00023136"/>
    </source>
</evidence>
<evidence type="ECO:0000256" key="3">
    <source>
        <dbReference type="ARBA" id="ARBA00022989"/>
    </source>
</evidence>
<dbReference type="Pfam" id="PF12698">
    <property type="entry name" value="ABC2_membrane_3"/>
    <property type="match status" value="1"/>
</dbReference>
<dbReference type="NCBIfam" id="TIGR03061">
    <property type="entry name" value="pip_yhgE_Nterm"/>
    <property type="match status" value="1"/>
</dbReference>
<dbReference type="InterPro" id="IPR017500">
    <property type="entry name" value="Phage_infect_YhgE_N"/>
</dbReference>
<dbReference type="AlphaFoldDB" id="B9AD57"/>
<reference evidence="7 8" key="2">
    <citation type="submission" date="2008-11" db="EMBL/GenBank/DDBJ databases">
        <title>Draft genome sequence of Methanobrevibacter smithii (DSM 2375).</title>
        <authorList>
            <person name="Sudarsanam P."/>
            <person name="Ley R."/>
            <person name="Guruge J."/>
            <person name="Turnbaugh P.J."/>
            <person name="Mahowald M."/>
            <person name="Liep D."/>
            <person name="Gordon J."/>
        </authorList>
    </citation>
    <scope>NUCLEOTIDE SEQUENCE [LARGE SCALE GENOMIC DNA]</scope>
    <source>
        <strain evidence="7 8">DSM 2375</strain>
    </source>
</reference>
<dbReference type="InterPro" id="IPR017501">
    <property type="entry name" value="Phage_infect_YhgE_C"/>
</dbReference>
<dbReference type="GO" id="GO:0016020">
    <property type="term" value="C:membrane"/>
    <property type="evidence" value="ECO:0007669"/>
    <property type="project" value="UniProtKB-SubCell"/>
</dbReference>
<feature type="transmembrane region" description="Helical" evidence="5">
    <location>
        <begin position="230"/>
        <end position="249"/>
    </location>
</feature>
<dbReference type="Proteomes" id="UP000003489">
    <property type="component" value="Unassembled WGS sequence"/>
</dbReference>
<evidence type="ECO:0000256" key="1">
    <source>
        <dbReference type="ARBA" id="ARBA00004141"/>
    </source>
</evidence>
<dbReference type="NCBIfam" id="TIGR03062">
    <property type="entry name" value="pip_yhgE_Cterm"/>
    <property type="match status" value="1"/>
</dbReference>
<proteinExistence type="predicted"/>
<dbReference type="PANTHER" id="PTHR43077">
    <property type="entry name" value="TRANSPORT PERMEASE YVFS-RELATED"/>
    <property type="match status" value="1"/>
</dbReference>
<keyword evidence="2 5" id="KW-0812">Transmembrane</keyword>
<feature type="transmembrane region" description="Helical" evidence="5">
    <location>
        <begin position="298"/>
        <end position="321"/>
    </location>
</feature>
<evidence type="ECO:0000256" key="2">
    <source>
        <dbReference type="ARBA" id="ARBA00022692"/>
    </source>
</evidence>
<feature type="transmembrane region" description="Helical" evidence="5">
    <location>
        <begin position="21"/>
        <end position="43"/>
    </location>
</feature>
<comment type="caution">
    <text evidence="7">The sequence shown here is derived from an EMBL/GenBank/DDBJ whole genome shotgun (WGS) entry which is preliminary data.</text>
</comment>